<dbReference type="InterPro" id="IPR019826">
    <property type="entry name" value="Carboxylesterase_B_AS"/>
</dbReference>
<dbReference type="Proteomes" id="UP001153737">
    <property type="component" value="Chromosome 16"/>
</dbReference>
<proteinExistence type="inferred from homology"/>
<evidence type="ECO:0000313" key="8">
    <source>
        <dbReference type="EMBL" id="CAG9817939.1"/>
    </source>
</evidence>
<evidence type="ECO:0000256" key="3">
    <source>
        <dbReference type="ARBA" id="ARBA00022801"/>
    </source>
</evidence>
<evidence type="ECO:0000256" key="2">
    <source>
        <dbReference type="ARBA" id="ARBA00022487"/>
    </source>
</evidence>
<evidence type="ECO:0000256" key="4">
    <source>
        <dbReference type="ARBA" id="ARBA00023157"/>
    </source>
</evidence>
<keyword evidence="5" id="KW-0325">Glycoprotein</keyword>
<sequence>MTSPGLVNSVELSLYALRAAVLLIKICKGFLSTSDEAASGNWGLKDQLLALRWVQDNIEYFGGNKSDVTIFGESAGAASISFLMQFPSSENLFHKAIMESGSSLNEWALSRQARDCAFSLGQLLNVNTKNSKVLVRRLRRVNTSKLMISSLQVDLVKTFTTNPLNGLIYAPCKETDQHGDFLVGENYEYLRKGRFTRVPVIIGFNSQESGDFDKALQAIEPYLISYALDPRRLVPIDLNLNNDTIRSYIATQIRDRYCPRIHYRHLVDNNLLQFFTDDQFVRPINEAARLMSRFVPVYHYKFSYIDNITAENSDEVGVGAAHASELNYMFANNNNLVKTTSDRLTRLRMIRLWTNFVKTGNPTPEEDDLFDRVIWTTYDQGEFMDIGHSLKMSSDLRKYSVDWWKNIYDKYAIHPLDTY</sequence>
<dbReference type="PANTHER" id="PTHR11559">
    <property type="entry name" value="CARBOXYLESTERASE"/>
    <property type="match status" value="1"/>
</dbReference>
<protein>
    <recommendedName>
        <fullName evidence="6">Carboxylic ester hydrolase</fullName>
        <ecNumber evidence="6">3.1.1.-</ecNumber>
    </recommendedName>
</protein>
<comment type="similarity">
    <text evidence="1 6">Belongs to the type-B carboxylesterase/lipase family.</text>
</comment>
<reference evidence="8" key="2">
    <citation type="submission" date="2022-10" db="EMBL/GenBank/DDBJ databases">
        <authorList>
            <consortium name="ENA_rothamsted_submissions"/>
            <consortium name="culmorum"/>
            <person name="King R."/>
        </authorList>
    </citation>
    <scope>NUCLEOTIDE SEQUENCE</scope>
</reference>
<dbReference type="EC" id="3.1.1.-" evidence="6"/>
<dbReference type="InterPro" id="IPR002018">
    <property type="entry name" value="CarbesteraseB"/>
</dbReference>
<evidence type="ECO:0000313" key="9">
    <source>
        <dbReference type="Proteomes" id="UP001153737"/>
    </source>
</evidence>
<dbReference type="GO" id="GO:0052689">
    <property type="term" value="F:carboxylic ester hydrolase activity"/>
    <property type="evidence" value="ECO:0007669"/>
    <property type="project" value="UniProtKB-KW"/>
</dbReference>
<dbReference type="AlphaFoldDB" id="A0A9N9SCS0"/>
<reference evidence="8" key="1">
    <citation type="submission" date="2022-01" db="EMBL/GenBank/DDBJ databases">
        <authorList>
            <person name="King R."/>
        </authorList>
    </citation>
    <scope>NUCLEOTIDE SEQUENCE</scope>
</reference>
<evidence type="ECO:0000256" key="5">
    <source>
        <dbReference type="ARBA" id="ARBA00023180"/>
    </source>
</evidence>
<dbReference type="SUPFAM" id="SSF53474">
    <property type="entry name" value="alpha/beta-Hydrolases"/>
    <property type="match status" value="1"/>
</dbReference>
<accession>A0A9N9SCS0</accession>
<dbReference type="InterPro" id="IPR029058">
    <property type="entry name" value="AB_hydrolase_fold"/>
</dbReference>
<evidence type="ECO:0000256" key="6">
    <source>
        <dbReference type="RuleBase" id="RU361235"/>
    </source>
</evidence>
<feature type="domain" description="Carboxylesterase type B" evidence="7">
    <location>
        <begin position="29"/>
        <end position="404"/>
    </location>
</feature>
<keyword evidence="3 6" id="KW-0378">Hydrolase</keyword>
<dbReference type="Gene3D" id="3.40.50.1820">
    <property type="entry name" value="alpha/beta hydrolase"/>
    <property type="match status" value="1"/>
</dbReference>
<keyword evidence="2" id="KW-0719">Serine esterase</keyword>
<dbReference type="EMBL" id="OU896722">
    <property type="protein sequence ID" value="CAG9817939.1"/>
    <property type="molecule type" value="Genomic_DNA"/>
</dbReference>
<dbReference type="OrthoDB" id="19653at2759"/>
<evidence type="ECO:0000256" key="1">
    <source>
        <dbReference type="ARBA" id="ARBA00005964"/>
    </source>
</evidence>
<dbReference type="InterPro" id="IPR050309">
    <property type="entry name" value="Type-B_Carboxylest/Lipase"/>
</dbReference>
<dbReference type="PROSITE" id="PS00122">
    <property type="entry name" value="CARBOXYLESTERASE_B_1"/>
    <property type="match status" value="1"/>
</dbReference>
<evidence type="ECO:0000259" key="7">
    <source>
        <dbReference type="Pfam" id="PF00135"/>
    </source>
</evidence>
<organism evidence="8 9">
    <name type="scientific">Phaedon cochleariae</name>
    <name type="common">Mustard beetle</name>
    <dbReference type="NCBI Taxonomy" id="80249"/>
    <lineage>
        <taxon>Eukaryota</taxon>
        <taxon>Metazoa</taxon>
        <taxon>Ecdysozoa</taxon>
        <taxon>Arthropoda</taxon>
        <taxon>Hexapoda</taxon>
        <taxon>Insecta</taxon>
        <taxon>Pterygota</taxon>
        <taxon>Neoptera</taxon>
        <taxon>Endopterygota</taxon>
        <taxon>Coleoptera</taxon>
        <taxon>Polyphaga</taxon>
        <taxon>Cucujiformia</taxon>
        <taxon>Chrysomeloidea</taxon>
        <taxon>Chrysomelidae</taxon>
        <taxon>Chrysomelinae</taxon>
        <taxon>Chrysomelini</taxon>
        <taxon>Phaedon</taxon>
    </lineage>
</organism>
<name>A0A9N9SCS0_PHACE</name>
<keyword evidence="9" id="KW-1185">Reference proteome</keyword>
<dbReference type="Pfam" id="PF00135">
    <property type="entry name" value="COesterase"/>
    <property type="match status" value="1"/>
</dbReference>
<gene>
    <name evidence="8" type="ORF">PHAECO_LOCUS5124</name>
</gene>
<keyword evidence="4" id="KW-1015">Disulfide bond</keyword>